<keyword evidence="5" id="KW-1185">Reference proteome</keyword>
<proteinExistence type="predicted"/>
<keyword evidence="2" id="KW-0012">Acyltransferase</keyword>
<dbReference type="Proteomes" id="UP000541185">
    <property type="component" value="Unassembled WGS sequence"/>
</dbReference>
<accession>A0A848H7C7</accession>
<comment type="caution">
    <text evidence="4">The sequence shown here is derived from an EMBL/GenBank/DDBJ whole genome shotgun (WGS) entry which is preliminary data.</text>
</comment>
<dbReference type="PANTHER" id="PTHR43877:SF2">
    <property type="entry name" value="AMINOALKYLPHOSPHONATE N-ACETYLTRANSFERASE-RELATED"/>
    <property type="match status" value="1"/>
</dbReference>
<dbReference type="AlphaFoldDB" id="A0A848H7C7"/>
<dbReference type="InterPro" id="IPR050832">
    <property type="entry name" value="Bact_Acetyltransf"/>
</dbReference>
<dbReference type="PROSITE" id="PS51186">
    <property type="entry name" value="GNAT"/>
    <property type="match status" value="1"/>
</dbReference>
<evidence type="ECO:0000313" key="4">
    <source>
        <dbReference type="EMBL" id="NML46397.1"/>
    </source>
</evidence>
<dbReference type="PANTHER" id="PTHR43877">
    <property type="entry name" value="AMINOALKYLPHOSPHONATE N-ACETYLTRANSFERASE-RELATED-RELATED"/>
    <property type="match status" value="1"/>
</dbReference>
<protein>
    <submittedName>
        <fullName evidence="4">GNAT family N-acetyltransferase</fullName>
    </submittedName>
</protein>
<dbReference type="CDD" id="cd04301">
    <property type="entry name" value="NAT_SF"/>
    <property type="match status" value="1"/>
</dbReference>
<evidence type="ECO:0000259" key="3">
    <source>
        <dbReference type="PROSITE" id="PS51186"/>
    </source>
</evidence>
<dbReference type="InterPro" id="IPR016181">
    <property type="entry name" value="Acyl_CoA_acyltransferase"/>
</dbReference>
<dbReference type="RefSeq" id="WP_169420664.1">
    <property type="nucleotide sequence ID" value="NZ_JABBFX010000002.1"/>
</dbReference>
<dbReference type="Pfam" id="PF00583">
    <property type="entry name" value="Acetyltransf_1"/>
    <property type="match status" value="1"/>
</dbReference>
<organism evidence="4 5">
    <name type="scientific">Ramlibacter agri</name>
    <dbReference type="NCBI Taxonomy" id="2728837"/>
    <lineage>
        <taxon>Bacteria</taxon>
        <taxon>Pseudomonadati</taxon>
        <taxon>Pseudomonadota</taxon>
        <taxon>Betaproteobacteria</taxon>
        <taxon>Burkholderiales</taxon>
        <taxon>Comamonadaceae</taxon>
        <taxon>Ramlibacter</taxon>
    </lineage>
</organism>
<dbReference type="GO" id="GO:0016747">
    <property type="term" value="F:acyltransferase activity, transferring groups other than amino-acyl groups"/>
    <property type="evidence" value="ECO:0007669"/>
    <property type="project" value="InterPro"/>
</dbReference>
<sequence length="177" mass="19031">MPAITLRPLASPAEGEAARPLVAEYLHWVAGVAQSEYGLAFDVDAMLQSDLEDPGKFYPPTGRFYLVQADGAPVGIGCLKQLAPGVGELQRMYVQPQLRGAGAGRLLLQRLLEDARALGHARVRLESLKALGAAHGLYRSAGFRDIAPYGDNSMRDYQAADALDAYRGSAVFMELAL</sequence>
<dbReference type="SUPFAM" id="SSF55729">
    <property type="entry name" value="Acyl-CoA N-acyltransferases (Nat)"/>
    <property type="match status" value="1"/>
</dbReference>
<dbReference type="EMBL" id="JABBFX010000002">
    <property type="protein sequence ID" value="NML46397.1"/>
    <property type="molecule type" value="Genomic_DNA"/>
</dbReference>
<gene>
    <name evidence="4" type="ORF">HHL11_21795</name>
</gene>
<reference evidence="4 5" key="1">
    <citation type="submission" date="2020-04" db="EMBL/GenBank/DDBJ databases">
        <title>Ramlibacter sp. G-1-2-2 isolated from soil.</title>
        <authorList>
            <person name="Dahal R.H."/>
        </authorList>
    </citation>
    <scope>NUCLEOTIDE SEQUENCE [LARGE SCALE GENOMIC DNA]</scope>
    <source>
        <strain evidence="4 5">G-1-2-2</strain>
    </source>
</reference>
<dbReference type="InterPro" id="IPR000182">
    <property type="entry name" value="GNAT_dom"/>
</dbReference>
<name>A0A848H7C7_9BURK</name>
<evidence type="ECO:0000256" key="1">
    <source>
        <dbReference type="ARBA" id="ARBA00022679"/>
    </source>
</evidence>
<feature type="domain" description="N-acetyltransferase" evidence="3">
    <location>
        <begin position="4"/>
        <end position="177"/>
    </location>
</feature>
<evidence type="ECO:0000256" key="2">
    <source>
        <dbReference type="ARBA" id="ARBA00023315"/>
    </source>
</evidence>
<evidence type="ECO:0000313" key="5">
    <source>
        <dbReference type="Proteomes" id="UP000541185"/>
    </source>
</evidence>
<keyword evidence="1 4" id="KW-0808">Transferase</keyword>
<dbReference type="Gene3D" id="3.40.630.30">
    <property type="match status" value="1"/>
</dbReference>